<feature type="domain" description="Cilia- and flagella-associated protein 61 N-terminal" evidence="2">
    <location>
        <begin position="29"/>
        <end position="280"/>
    </location>
</feature>
<evidence type="ECO:0000259" key="3">
    <source>
        <dbReference type="Pfam" id="PF23150"/>
    </source>
</evidence>
<dbReference type="KEGG" id="ame:726905"/>
<dbReference type="SUPFAM" id="SSF51905">
    <property type="entry name" value="FAD/NAD(P)-binding domain"/>
    <property type="match status" value="1"/>
</dbReference>
<gene>
    <name evidence="6" type="primary">LOC726905</name>
</gene>
<dbReference type="InterPro" id="IPR023753">
    <property type="entry name" value="FAD/NAD-binding_dom"/>
</dbReference>
<accession>A0A8B8HBK0</accession>
<dbReference type="OrthoDB" id="382863at2759"/>
<dbReference type="Pfam" id="PF16092">
    <property type="entry name" value="CFAP61_N"/>
    <property type="match status" value="1"/>
</dbReference>
<dbReference type="Proteomes" id="UP000005203">
    <property type="component" value="Linkage group LG15"/>
</dbReference>
<dbReference type="Pfam" id="PF07992">
    <property type="entry name" value="Pyr_redox_2"/>
    <property type="match status" value="1"/>
</dbReference>
<evidence type="ECO:0000259" key="2">
    <source>
        <dbReference type="Pfam" id="PF16092"/>
    </source>
</evidence>
<feature type="domain" description="FAD/NAD(P)-binding" evidence="1">
    <location>
        <begin position="684"/>
        <end position="984"/>
    </location>
</feature>
<dbReference type="InterPro" id="IPR032151">
    <property type="entry name" value="CFAP61_N"/>
</dbReference>
<dbReference type="EnsemblMetazoa" id="XM_026445627">
    <property type="protein sequence ID" value="XP_026301412"/>
    <property type="gene ID" value="LOC726905"/>
</dbReference>
<evidence type="ECO:0000313" key="4">
    <source>
        <dbReference type="EnsemblMetazoa" id="XP_026301412"/>
    </source>
</evidence>
<dbReference type="PANTHER" id="PTHR21178:SF8">
    <property type="entry name" value="CILIA- AND FLAGELLA-ASSOCIATED PROTEIN 61"/>
    <property type="match status" value="1"/>
</dbReference>
<reference evidence="6" key="2">
    <citation type="submission" date="2025-04" db="UniProtKB">
        <authorList>
            <consortium name="RefSeq"/>
        </authorList>
    </citation>
    <scope>IDENTIFICATION</scope>
    <source>
        <strain evidence="6">DH4</strain>
        <tissue evidence="6">Whole body</tissue>
    </source>
</reference>
<evidence type="ECO:0000313" key="5">
    <source>
        <dbReference type="Proteomes" id="UP000005203"/>
    </source>
</evidence>
<organism evidence="4">
    <name type="scientific">Apis mellifera</name>
    <name type="common">Honeybee</name>
    <dbReference type="NCBI Taxonomy" id="7460"/>
    <lineage>
        <taxon>Eukaryota</taxon>
        <taxon>Metazoa</taxon>
        <taxon>Ecdysozoa</taxon>
        <taxon>Arthropoda</taxon>
        <taxon>Hexapoda</taxon>
        <taxon>Insecta</taxon>
        <taxon>Pterygota</taxon>
        <taxon>Neoptera</taxon>
        <taxon>Endopterygota</taxon>
        <taxon>Hymenoptera</taxon>
        <taxon>Apocrita</taxon>
        <taxon>Aculeata</taxon>
        <taxon>Apoidea</taxon>
        <taxon>Anthophila</taxon>
        <taxon>Apidae</taxon>
        <taxon>Apis</taxon>
    </lineage>
</organism>
<dbReference type="RefSeq" id="XP_026301412.1">
    <property type="nucleotide sequence ID" value="XM_026445627.1"/>
</dbReference>
<accession>A0A7M7MV27</accession>
<dbReference type="GeneID" id="726905"/>
<dbReference type="Pfam" id="PF23150">
    <property type="entry name" value="CFAP61_dimer"/>
    <property type="match status" value="1"/>
</dbReference>
<dbReference type="InterPro" id="IPR036188">
    <property type="entry name" value="FAD/NAD-bd_sf"/>
</dbReference>
<dbReference type="GO" id="GO:0016491">
    <property type="term" value="F:oxidoreductase activity"/>
    <property type="evidence" value="ECO:0007669"/>
    <property type="project" value="InterPro"/>
</dbReference>
<dbReference type="AlphaFoldDB" id="A0A7M7MV27"/>
<feature type="domain" description="CFAP61 dimerisation" evidence="3">
    <location>
        <begin position="1042"/>
        <end position="1159"/>
    </location>
</feature>
<proteinExistence type="predicted"/>
<evidence type="ECO:0000259" key="1">
    <source>
        <dbReference type="Pfam" id="PF07992"/>
    </source>
</evidence>
<dbReference type="InterPro" id="IPR038884">
    <property type="entry name" value="CFAP61"/>
</dbReference>
<sequence>MMNIWIGDPDQYFLGKRSKDPPAKIIGSRAMDHADLPNVERLIRPETYEIFGDLTVERIFETSCHSMVQWNEKGEIVSGICICNYPNVPSVIPEDWVNWLYKLYRPQQVSERNSMFVHMLVWDSRYTGHFFKKLLSGLFDVTSYLEYILIVIPPRIILDDIFEKQMIKIPLNSENDHPSYQSIYMTDRFLKKPRLKIRRVVEEDNDDVVSIIDAETPLLKEFYGEFYVSEMIRNPDGCRKLIISEEDDKATGVMFINKNIDVDTLIDNFQLVPYNGLKKPHKKDLLPEEYMRPDSETFFSFFKKKSWDIESEGSSMIISPEESIEEDAEDEATDQLEMKKLEDPSMISFISDLPRITRQFSMYYESKMESSAFVESLFHVPRQTMVTSIIEDIQLEKIHIPEQPVYHGQVNAFVLEIFAMKHKMKLRESRNFIEAAFESFPDLEYCAILLPSNHVFIPLLHHFMRVPSKCNKDYPMSLYLTHRAALLGMISVHVGKPLDKLTLKKFLKRIRKSEHVLRDFDKATIKKHPDTYSYIFKWNDKIIGVIIIRVEDETMYIKRRYHIEDYIAIQNIPPNAYARILHFILMPIFSIHTPYIFSEISRLSGFFVFYYRLEERSLSSLTRTHPLPICLTVMIPVYPRRRIKYRYHNLVETDRKPKKKTESFSLFLTTPRLSMMLGNIVDSKIVVVGASDCGVAFAEELALGCNFIKFANLTLISPNGLPFDNDHNDLSHRMIPFTGRYCRKYRRELPTRVWVNIVYGTVITINRKEKYVTVLHQGNITYDYLILTCGMQYQKPKFQEELELEKKGRKVNTKDGWNVSLRLIEFSDLPLETIIFYGHNINCYCALQGLLEFGVDGSWITLIHPPLTECSSHDEAFFSDCEVYTEVMEAITRNNITIIMGWELINWKLEDTSKGKMIESIVIKSKGKSETISCDFLINFNEKTIGMKIFLAICRSGLMFDGQLVIDSDLRTNDPSIFAAGTITKYCRRYYSDSWEHKYFNRMEIGEKLAKIIRSFIENEHQGKDPASIPSKRKAYESIYVFRLPLIVACIVPDGYRFLYVRKCGKGTPRKIAIRFNIYGQVLITGCSKSSIGYFRIRLNQFNMVETITCFNRKNFEVDHMCSLWGKHESMLNNLKTRFKESLIVDFFEYFREPWALAIFYDKFNCLRVENRATLLSKTAISGQSLINDCVHALIRSKWDQIQKSDLQTIQSRFAGSVYQQEIEENLLDFLQFCQDDLPVYCTPDRLNELYEDNKNSRLYNVF</sequence>
<name>A0A7M7MV27_APIME</name>
<dbReference type="Gene3D" id="3.50.50.60">
    <property type="entry name" value="FAD/NAD(P)-binding domain"/>
    <property type="match status" value="2"/>
</dbReference>
<dbReference type="InterPro" id="IPR056299">
    <property type="entry name" value="CFAP61_dimer"/>
</dbReference>
<dbReference type="PANTHER" id="PTHR21178">
    <property type="entry name" value="CILIA- AND FLAGELLA-ASSOCIATED PROTEIN 61"/>
    <property type="match status" value="1"/>
</dbReference>
<keyword evidence="5" id="KW-1185">Reference proteome</keyword>
<evidence type="ECO:0000313" key="6">
    <source>
        <dbReference type="RefSeq" id="XP_026301412.1"/>
    </source>
</evidence>
<reference evidence="4" key="1">
    <citation type="submission" date="2021-01" db="UniProtKB">
        <authorList>
            <consortium name="EnsemblMetazoa"/>
        </authorList>
    </citation>
    <scope>IDENTIFICATION</scope>
    <source>
        <strain evidence="4">DH4</strain>
    </source>
</reference>
<protein>
    <submittedName>
        <fullName evidence="6">Cilia- and flagella-associated protein 61-like</fullName>
    </submittedName>
</protein>